<keyword evidence="3" id="KW-1185">Reference proteome</keyword>
<protein>
    <submittedName>
        <fullName evidence="2">Uncharacterized protein</fullName>
    </submittedName>
</protein>
<accession>A0A0G4ERC0</accession>
<organism evidence="2 3">
    <name type="scientific">Vitrella brassicaformis (strain CCMP3155)</name>
    <dbReference type="NCBI Taxonomy" id="1169540"/>
    <lineage>
        <taxon>Eukaryota</taxon>
        <taxon>Sar</taxon>
        <taxon>Alveolata</taxon>
        <taxon>Colpodellida</taxon>
        <taxon>Vitrellaceae</taxon>
        <taxon>Vitrella</taxon>
    </lineage>
</organism>
<dbReference type="AlphaFoldDB" id="A0A0G4ERC0"/>
<dbReference type="Proteomes" id="UP000041254">
    <property type="component" value="Unassembled WGS sequence"/>
</dbReference>
<evidence type="ECO:0000313" key="2">
    <source>
        <dbReference type="EMBL" id="CEM00813.1"/>
    </source>
</evidence>
<evidence type="ECO:0000256" key="1">
    <source>
        <dbReference type="SAM" id="MobiDB-lite"/>
    </source>
</evidence>
<name>A0A0G4ERC0_VITBC</name>
<evidence type="ECO:0000313" key="3">
    <source>
        <dbReference type="Proteomes" id="UP000041254"/>
    </source>
</evidence>
<reference evidence="2 3" key="1">
    <citation type="submission" date="2014-11" db="EMBL/GenBank/DDBJ databases">
        <authorList>
            <person name="Zhu J."/>
            <person name="Qi W."/>
            <person name="Song R."/>
        </authorList>
    </citation>
    <scope>NUCLEOTIDE SEQUENCE [LARGE SCALE GENOMIC DNA]</scope>
</reference>
<gene>
    <name evidence="2" type="ORF">Vbra_2133</name>
</gene>
<dbReference type="EMBL" id="CDMY01000299">
    <property type="protein sequence ID" value="CEM00813.1"/>
    <property type="molecule type" value="Genomic_DNA"/>
</dbReference>
<feature type="region of interest" description="Disordered" evidence="1">
    <location>
        <begin position="160"/>
        <end position="180"/>
    </location>
</feature>
<dbReference type="InParanoid" id="A0A0G4ERC0"/>
<proteinExistence type="predicted"/>
<sequence>MALRCCCQQCSTTCQLPLECPLEIKQATAYNSNEHTERVIEAAIIQQVVLYCGLRTGRANVAIPAFCVSQCAFTAIGGGGHSIAGCQEGGVPIIAAVVAITFVGCAAHSDRPFLTFFDQKPFPGPDDVVADEVVELRVKQHQAHRQCCVCVVVCAAARGDRKRKGDEQAGPPSKRRKARQ</sequence>
<dbReference type="VEuPathDB" id="CryptoDB:Vbra_2133"/>